<keyword evidence="6" id="KW-0812">Transmembrane</keyword>
<protein>
    <recommendedName>
        <fullName evidence="3">Disintegrin and metalloproteinase domain-containing protein B</fullName>
    </recommendedName>
</protein>
<dbReference type="Gene3D" id="3.40.1620.60">
    <property type="match status" value="1"/>
</dbReference>
<dbReference type="GO" id="GO:0046872">
    <property type="term" value="F:metal ion binding"/>
    <property type="evidence" value="ECO:0007669"/>
    <property type="project" value="UniProtKB-KW"/>
</dbReference>
<comment type="caution">
    <text evidence="9">The sequence shown here is derived from an EMBL/GenBank/DDBJ whole genome shotgun (WGS) entry which is preliminary data.</text>
</comment>
<feature type="active site" evidence="4">
    <location>
        <position position="468"/>
    </location>
</feature>
<dbReference type="SMART" id="SM00050">
    <property type="entry name" value="DISIN"/>
    <property type="match status" value="1"/>
</dbReference>
<comment type="function">
    <text evidence="2">Probable zinc protease.</text>
</comment>
<feature type="transmembrane region" description="Helical" evidence="6">
    <location>
        <begin position="755"/>
        <end position="779"/>
    </location>
</feature>
<dbReference type="CDD" id="cd04271">
    <property type="entry name" value="ZnMc_ADAM_fungal"/>
    <property type="match status" value="1"/>
</dbReference>
<dbReference type="Proteomes" id="UP000696573">
    <property type="component" value="Unassembled WGS sequence"/>
</dbReference>
<proteinExistence type="predicted"/>
<dbReference type="Pfam" id="PF00200">
    <property type="entry name" value="Disintegrin"/>
    <property type="match status" value="1"/>
</dbReference>
<dbReference type="Gene3D" id="3.40.390.10">
    <property type="entry name" value="Collagenase (Catalytic Domain)"/>
    <property type="match status" value="1"/>
</dbReference>
<evidence type="ECO:0000256" key="5">
    <source>
        <dbReference type="SAM" id="MobiDB-lite"/>
    </source>
</evidence>
<dbReference type="InterPro" id="IPR001762">
    <property type="entry name" value="Disintegrin_dom"/>
</dbReference>
<feature type="binding site" evidence="4">
    <location>
        <position position="477"/>
    </location>
    <ligand>
        <name>Zn(2+)</name>
        <dbReference type="ChEBI" id="CHEBI:29105"/>
        <note>catalytic</note>
    </ligand>
</feature>
<sequence>MDGDGLVCTFSPLADGIQDGGDRSSSGSRHLVWCRPSSFNRDVAVEVAARGEPMMYSSHVLRICLLAVALIANAYALSLKRSIPSDLFYLEDLVFSSPPGSDSAAKELDVSFTLQGDYQGTIRLGLHRNDGIFHQPVSVNYVRADGTSHSFEEIARGSHLAFQGTAHVRDGYTNGHHDIQRKAGWARMSFYTKDGVQLGEGSFTIDDIKYHVQTDYNYRSTWFPGEPEAPESAKPYMVVWRDSFPSQDGSAQDLEKRASDNESGCAFDSLDFNHPEFASTRELDDGMGSLDERQFSSGGLDNLDLTSVIGSTSGCPSTRLIALVGIATDCSYTSQFSSNDDLRQHVLSQINTASQIYEDSFNISLRVRNLTISERDCPSTTSTSTPWNVQCSSTTSIGDRLQSFSTWRAQSSDTVNAVWTLLTSCNSASTVGIAWMGTVCNDSGRRRSTPSANVVVRTPAEWQVIAHEIGHNFGAVHDCTTGCSGSTANGGDRCCPFSQSSCDATGQYIMNPTSSRAMSVFSPCTIGTICTAIGRNLIQTSCLRGNDDVPTISEGVCGNGIVETGEECDCGGEQGCQGNSCCNPTTCRFTSGSVCDPSNDKCCTDQCALASQGTVCRTSSGECDPEETCDGSSASCPEDTHADDGDSCGNDADGTTCASGQCTSRSWQCGIALFNSTSSNAQACNSNSCELDCFGSGNTGTCNSTGMYFLDGTSCGNGRFCYSGDCSRSRGDGGGSSGGSGGNSAMDWINNNRTLFIVICTVGGVLVIIAFVACCWCMCRRSRKATSAPVRAPPMSSNSRGSALVNRAVNRPPPAYQTSLYNQGQRYA</sequence>
<comment type="caution">
    <text evidence="4">Lacks conserved residue(s) required for the propagation of feature annotation.</text>
</comment>
<dbReference type="Pfam" id="PF13688">
    <property type="entry name" value="Reprolysin_5"/>
    <property type="match status" value="1"/>
</dbReference>
<dbReference type="FunFam" id="4.10.70.10:FF:000003">
    <property type="entry name" value="Disintegrin and metalloproteinase domain-containing protein 17"/>
    <property type="match status" value="1"/>
</dbReference>
<dbReference type="InterPro" id="IPR001590">
    <property type="entry name" value="Peptidase_M12B"/>
</dbReference>
<dbReference type="PROSITE" id="PS50215">
    <property type="entry name" value="ADAM_MEPRO"/>
    <property type="match status" value="1"/>
</dbReference>
<dbReference type="InterPro" id="IPR006586">
    <property type="entry name" value="ADAM_Cys-rich"/>
</dbReference>
<dbReference type="OrthoDB" id="5951731at2759"/>
<evidence type="ECO:0000256" key="1">
    <source>
        <dbReference type="ARBA" id="ARBA00023157"/>
    </source>
</evidence>
<keyword evidence="4" id="KW-0479">Metal-binding</keyword>
<organism evidence="9 10">
    <name type="scientific">Clonostachys rhizophaga</name>
    <dbReference type="NCBI Taxonomy" id="160324"/>
    <lineage>
        <taxon>Eukaryota</taxon>
        <taxon>Fungi</taxon>
        <taxon>Dikarya</taxon>
        <taxon>Ascomycota</taxon>
        <taxon>Pezizomycotina</taxon>
        <taxon>Sordariomycetes</taxon>
        <taxon>Hypocreomycetidae</taxon>
        <taxon>Hypocreales</taxon>
        <taxon>Bionectriaceae</taxon>
        <taxon>Clonostachys</taxon>
    </lineage>
</organism>
<dbReference type="AlphaFoldDB" id="A0A9N9UWM3"/>
<evidence type="ECO:0000256" key="3">
    <source>
        <dbReference type="ARBA" id="ARBA00074021"/>
    </source>
</evidence>
<dbReference type="EMBL" id="CABFNQ020000438">
    <property type="protein sequence ID" value="CAH0014773.1"/>
    <property type="molecule type" value="Genomic_DNA"/>
</dbReference>
<evidence type="ECO:0000256" key="6">
    <source>
        <dbReference type="SAM" id="Phobius"/>
    </source>
</evidence>
<keyword evidence="6" id="KW-0472">Membrane</keyword>
<evidence type="ECO:0000313" key="9">
    <source>
        <dbReference type="EMBL" id="CAH0014773.1"/>
    </source>
</evidence>
<evidence type="ECO:0000313" key="10">
    <source>
        <dbReference type="Proteomes" id="UP000696573"/>
    </source>
</evidence>
<keyword evidence="4" id="KW-0862">Zinc</keyword>
<dbReference type="SUPFAM" id="SSF57552">
    <property type="entry name" value="Blood coagulation inhibitor (disintegrin)"/>
    <property type="match status" value="1"/>
</dbReference>
<dbReference type="InterPro" id="IPR036436">
    <property type="entry name" value="Disintegrin_dom_sf"/>
</dbReference>
<feature type="domain" description="Peptidase M12B" evidence="8">
    <location>
        <begin position="319"/>
        <end position="526"/>
    </location>
</feature>
<feature type="domain" description="Disintegrin" evidence="7">
    <location>
        <begin position="554"/>
        <end position="644"/>
    </location>
</feature>
<dbReference type="InterPro" id="IPR024079">
    <property type="entry name" value="MetalloPept_cat_dom_sf"/>
</dbReference>
<dbReference type="PANTHER" id="PTHR11905">
    <property type="entry name" value="ADAM A DISINTEGRIN AND METALLOPROTEASE DOMAIN"/>
    <property type="match status" value="1"/>
</dbReference>
<dbReference type="SMART" id="SM00608">
    <property type="entry name" value="ACR"/>
    <property type="match status" value="1"/>
</dbReference>
<evidence type="ECO:0000259" key="7">
    <source>
        <dbReference type="PROSITE" id="PS50214"/>
    </source>
</evidence>
<feature type="binding site" evidence="4">
    <location>
        <position position="471"/>
    </location>
    <ligand>
        <name>Zn(2+)</name>
        <dbReference type="ChEBI" id="CHEBI:29105"/>
        <note>catalytic</note>
    </ligand>
</feature>
<dbReference type="GO" id="GO:0004222">
    <property type="term" value="F:metalloendopeptidase activity"/>
    <property type="evidence" value="ECO:0007669"/>
    <property type="project" value="InterPro"/>
</dbReference>
<dbReference type="GO" id="GO:0006508">
    <property type="term" value="P:proteolysis"/>
    <property type="evidence" value="ECO:0007669"/>
    <property type="project" value="InterPro"/>
</dbReference>
<keyword evidence="6" id="KW-1133">Transmembrane helix</keyword>
<evidence type="ECO:0000256" key="2">
    <source>
        <dbReference type="ARBA" id="ARBA00056552"/>
    </source>
</evidence>
<feature type="region of interest" description="Disordered" evidence="5">
    <location>
        <begin position="809"/>
        <end position="828"/>
    </location>
</feature>
<keyword evidence="1" id="KW-1015">Disulfide bond</keyword>
<evidence type="ECO:0000259" key="8">
    <source>
        <dbReference type="PROSITE" id="PS50215"/>
    </source>
</evidence>
<evidence type="ECO:0000256" key="4">
    <source>
        <dbReference type="PROSITE-ProRule" id="PRU00276"/>
    </source>
</evidence>
<name>A0A9N9UWM3_9HYPO</name>
<feature type="compositionally biased region" description="Polar residues" evidence="5">
    <location>
        <begin position="816"/>
        <end position="828"/>
    </location>
</feature>
<keyword evidence="10" id="KW-1185">Reference proteome</keyword>
<dbReference type="PROSITE" id="PS50214">
    <property type="entry name" value="DISINTEGRIN_2"/>
    <property type="match status" value="1"/>
</dbReference>
<dbReference type="Gene3D" id="4.10.70.10">
    <property type="entry name" value="Disintegrin domain"/>
    <property type="match status" value="1"/>
</dbReference>
<dbReference type="PANTHER" id="PTHR11905:SF159">
    <property type="entry name" value="ADAM METALLOPROTEASE"/>
    <property type="match status" value="1"/>
</dbReference>
<gene>
    <name evidence="9" type="ORF">CRHIZ90672A_00016070</name>
</gene>
<accession>A0A9N9UWM3</accession>
<dbReference type="SUPFAM" id="SSF55486">
    <property type="entry name" value="Metalloproteases ('zincins'), catalytic domain"/>
    <property type="match status" value="1"/>
</dbReference>
<dbReference type="InterPro" id="IPR034028">
    <property type="entry name" value="ZnMc_ADAM_fungal"/>
</dbReference>
<reference evidence="9" key="1">
    <citation type="submission" date="2021-10" db="EMBL/GenBank/DDBJ databases">
        <authorList>
            <person name="Piombo E."/>
        </authorList>
    </citation>
    <scope>NUCLEOTIDE SEQUENCE</scope>
</reference>
<feature type="binding site" evidence="4">
    <location>
        <position position="467"/>
    </location>
    <ligand>
        <name>Zn(2+)</name>
        <dbReference type="ChEBI" id="CHEBI:29105"/>
        <note>catalytic</note>
    </ligand>
</feature>